<accession>A0ABY5Z4L4</accession>
<keyword evidence="11" id="KW-1185">Reference proteome</keyword>
<feature type="transmembrane region" description="Helical" evidence="8">
    <location>
        <begin position="29"/>
        <end position="49"/>
    </location>
</feature>
<sequence length="507" mass="53789">MGSVLDMARGRPAKKSPEASVAAERATPLWVLVLATATSAVLLWFGTGLNPISGLTWLAPLPLFAVAARASSWAAACAAALAWSAGELNMWTYFRDDLQMPAGVVVAFLAFQATMFAGTIVLFRALMRRRRVVLSVLAAPAAWAAGEYFMSLVSPGGAFPGLAYTQADTLPVIQLASATGVWGVSFVLMATPAALAVLCVPTVARAAWPKVVALVAVLSAVTLGYGFWHLHTIESAPSVTIALLDVRQSEDSLPLRSPEGRTVLDTYLEQLPALASSGATIAVLPEKVFKVTSTDIVDLGDRLTVAAAVNRTTIVIGLTFEDDTGVHNVAMAYTANGAVRYDKQHLVPGWEDDFTPGNELVSLPDTQIGLAICKDMDYPALARRYAGQGVSVLLVPALDVDRDGWLHSRSAMVRGVETAVPIARSAGRGRLTASDANGRVLADIRTTAGTTATTVTLPAGPSTTLYVRLGDWFAWLCSVLTALALVMLYQRPRLGAASRPDRSHRHR</sequence>
<keyword evidence="5 8" id="KW-1133">Transmembrane helix</keyword>
<reference evidence="10" key="1">
    <citation type="submission" date="2021-04" db="EMBL/GenBank/DDBJ databases">
        <title>Biosynthetic gene clusters of Dactylosporangioum roseum.</title>
        <authorList>
            <person name="Hartkoorn R.C."/>
            <person name="Beaudoing E."/>
            <person name="Hot D."/>
            <person name="Moureu S."/>
        </authorList>
    </citation>
    <scope>NUCLEOTIDE SEQUENCE</scope>
    <source>
        <strain evidence="10">NRRL B-16295</strain>
    </source>
</reference>
<dbReference type="Pfam" id="PF00795">
    <property type="entry name" value="CN_hydrolase"/>
    <property type="match status" value="1"/>
</dbReference>
<evidence type="ECO:0000256" key="5">
    <source>
        <dbReference type="ARBA" id="ARBA00022989"/>
    </source>
</evidence>
<dbReference type="Gene3D" id="3.60.110.10">
    <property type="entry name" value="Carbon-nitrogen hydrolase"/>
    <property type="match status" value="1"/>
</dbReference>
<keyword evidence="6 8" id="KW-0472">Membrane</keyword>
<keyword evidence="7" id="KW-0012">Acyltransferase</keyword>
<feature type="transmembrane region" description="Helical" evidence="8">
    <location>
        <begin position="61"/>
        <end position="83"/>
    </location>
</feature>
<dbReference type="InterPro" id="IPR045378">
    <property type="entry name" value="LNT_N"/>
</dbReference>
<dbReference type="InterPro" id="IPR036526">
    <property type="entry name" value="C-N_Hydrolase_sf"/>
</dbReference>
<evidence type="ECO:0000256" key="7">
    <source>
        <dbReference type="ARBA" id="ARBA00023315"/>
    </source>
</evidence>
<comment type="subcellular location">
    <subcellularLocation>
        <location evidence="1">Cell membrane</location>
        <topology evidence="1">Multi-pass membrane protein</topology>
    </subcellularLocation>
</comment>
<feature type="transmembrane region" description="Helical" evidence="8">
    <location>
        <begin position="211"/>
        <end position="228"/>
    </location>
</feature>
<dbReference type="PANTHER" id="PTHR38686:SF1">
    <property type="entry name" value="APOLIPOPROTEIN N-ACYLTRANSFERASE"/>
    <property type="match status" value="1"/>
</dbReference>
<dbReference type="SUPFAM" id="SSF56317">
    <property type="entry name" value="Carbon-nitrogen hydrolase"/>
    <property type="match status" value="1"/>
</dbReference>
<dbReference type="Proteomes" id="UP001058271">
    <property type="component" value="Chromosome"/>
</dbReference>
<evidence type="ECO:0000256" key="8">
    <source>
        <dbReference type="SAM" id="Phobius"/>
    </source>
</evidence>
<keyword evidence="2" id="KW-1003">Cell membrane</keyword>
<organism evidence="10 11">
    <name type="scientific">Dactylosporangium roseum</name>
    <dbReference type="NCBI Taxonomy" id="47989"/>
    <lineage>
        <taxon>Bacteria</taxon>
        <taxon>Bacillati</taxon>
        <taxon>Actinomycetota</taxon>
        <taxon>Actinomycetes</taxon>
        <taxon>Micromonosporales</taxon>
        <taxon>Micromonosporaceae</taxon>
        <taxon>Dactylosporangium</taxon>
    </lineage>
</organism>
<feature type="transmembrane region" description="Helical" evidence="8">
    <location>
        <begin position="103"/>
        <end position="125"/>
    </location>
</feature>
<evidence type="ECO:0000256" key="1">
    <source>
        <dbReference type="ARBA" id="ARBA00004651"/>
    </source>
</evidence>
<keyword evidence="3" id="KW-0808">Transferase</keyword>
<keyword evidence="4 8" id="KW-0812">Transmembrane</keyword>
<dbReference type="Pfam" id="PF20154">
    <property type="entry name" value="LNT_N"/>
    <property type="match status" value="1"/>
</dbReference>
<evidence type="ECO:0000259" key="9">
    <source>
        <dbReference type="PROSITE" id="PS50263"/>
    </source>
</evidence>
<dbReference type="PANTHER" id="PTHR38686">
    <property type="entry name" value="APOLIPOPROTEIN N-ACYLTRANSFERASE"/>
    <property type="match status" value="1"/>
</dbReference>
<dbReference type="RefSeq" id="WP_260725749.1">
    <property type="nucleotide sequence ID" value="NZ_BAAABS010000027.1"/>
</dbReference>
<dbReference type="PROSITE" id="PS50263">
    <property type="entry name" value="CN_HYDROLASE"/>
    <property type="match status" value="1"/>
</dbReference>
<name>A0ABY5Z4L4_9ACTN</name>
<gene>
    <name evidence="10" type="ORF">Drose_36200</name>
</gene>
<evidence type="ECO:0000256" key="6">
    <source>
        <dbReference type="ARBA" id="ARBA00023136"/>
    </source>
</evidence>
<feature type="transmembrane region" description="Helical" evidence="8">
    <location>
        <begin position="472"/>
        <end position="489"/>
    </location>
</feature>
<evidence type="ECO:0000256" key="3">
    <source>
        <dbReference type="ARBA" id="ARBA00022679"/>
    </source>
</evidence>
<protein>
    <submittedName>
        <fullName evidence="10">Nitrilase</fullName>
    </submittedName>
</protein>
<proteinExistence type="predicted"/>
<evidence type="ECO:0000313" key="11">
    <source>
        <dbReference type="Proteomes" id="UP001058271"/>
    </source>
</evidence>
<feature type="transmembrane region" description="Helical" evidence="8">
    <location>
        <begin position="132"/>
        <end position="153"/>
    </location>
</feature>
<dbReference type="EMBL" id="CP073721">
    <property type="protein sequence ID" value="UWZ36412.1"/>
    <property type="molecule type" value="Genomic_DNA"/>
</dbReference>
<feature type="domain" description="CN hydrolase" evidence="9">
    <location>
        <begin position="242"/>
        <end position="457"/>
    </location>
</feature>
<feature type="transmembrane region" description="Helical" evidence="8">
    <location>
        <begin position="173"/>
        <end position="199"/>
    </location>
</feature>
<evidence type="ECO:0000256" key="4">
    <source>
        <dbReference type="ARBA" id="ARBA00022692"/>
    </source>
</evidence>
<evidence type="ECO:0000256" key="2">
    <source>
        <dbReference type="ARBA" id="ARBA00022475"/>
    </source>
</evidence>
<dbReference type="InterPro" id="IPR003010">
    <property type="entry name" value="C-N_Hydrolase"/>
</dbReference>
<evidence type="ECO:0000313" key="10">
    <source>
        <dbReference type="EMBL" id="UWZ36412.1"/>
    </source>
</evidence>
<dbReference type="InterPro" id="IPR004563">
    <property type="entry name" value="Apolipo_AcylTrfase"/>
</dbReference>